<keyword evidence="8 12" id="KW-0808">Transferase</keyword>
<feature type="binding site" evidence="13">
    <location>
        <position position="113"/>
    </location>
    <ligand>
        <name>substrate</name>
    </ligand>
</feature>
<dbReference type="PANTHER" id="PTHR32179">
    <property type="entry name" value="NICOTINATE-NUCLEOTIDE PYROPHOSPHORYLASE [CARBOXYLATING]"/>
    <property type="match status" value="1"/>
</dbReference>
<dbReference type="PIRSF" id="PIRSF006250">
    <property type="entry name" value="NadC_ModD"/>
    <property type="match status" value="1"/>
</dbReference>
<comment type="function">
    <text evidence="1">Involved in the catabolism of quinolinic acid (QA).</text>
</comment>
<dbReference type="OrthoDB" id="9782546at2"/>
<dbReference type="RefSeq" id="WP_145073247.1">
    <property type="nucleotide sequence ID" value="NZ_CP036298.1"/>
</dbReference>
<feature type="binding site" evidence="13">
    <location>
        <begin position="291"/>
        <end position="293"/>
    </location>
    <ligand>
        <name>substrate</name>
    </ligand>
</feature>
<evidence type="ECO:0000256" key="5">
    <source>
        <dbReference type="ARBA" id="ARBA00011944"/>
    </source>
</evidence>
<evidence type="ECO:0000259" key="15">
    <source>
        <dbReference type="Pfam" id="PF02749"/>
    </source>
</evidence>
<organism evidence="16 17">
    <name type="scientific">Aureliella helgolandensis</name>
    <dbReference type="NCBI Taxonomy" id="2527968"/>
    <lineage>
        <taxon>Bacteria</taxon>
        <taxon>Pseudomonadati</taxon>
        <taxon>Planctomycetota</taxon>
        <taxon>Planctomycetia</taxon>
        <taxon>Pirellulales</taxon>
        <taxon>Pirellulaceae</taxon>
        <taxon>Aureliella</taxon>
    </lineage>
</organism>
<evidence type="ECO:0000313" key="17">
    <source>
        <dbReference type="Proteomes" id="UP000318017"/>
    </source>
</evidence>
<evidence type="ECO:0000256" key="2">
    <source>
        <dbReference type="ARBA" id="ARBA00004893"/>
    </source>
</evidence>
<dbReference type="InterPro" id="IPR002638">
    <property type="entry name" value="Quinolinate_PRibosylTrfase_C"/>
</dbReference>
<dbReference type="InterPro" id="IPR013785">
    <property type="entry name" value="Aldolase_TIM"/>
</dbReference>
<dbReference type="UniPathway" id="UPA00253">
    <property type="reaction ID" value="UER00331"/>
</dbReference>
<comment type="subunit">
    <text evidence="4">Hexamer formed by 3 homodimers.</text>
</comment>
<evidence type="ECO:0000256" key="12">
    <source>
        <dbReference type="PIRNR" id="PIRNR006250"/>
    </source>
</evidence>
<dbReference type="GO" id="GO:0034213">
    <property type="term" value="P:quinolinate catabolic process"/>
    <property type="evidence" value="ECO:0007669"/>
    <property type="project" value="TreeGrafter"/>
</dbReference>
<keyword evidence="7 12" id="KW-0328">Glycosyltransferase</keyword>
<feature type="binding site" evidence="13">
    <location>
        <position position="170"/>
    </location>
    <ligand>
        <name>substrate</name>
    </ligand>
</feature>
<evidence type="ECO:0000256" key="3">
    <source>
        <dbReference type="ARBA" id="ARBA00009400"/>
    </source>
</evidence>
<feature type="binding site" evidence="13">
    <location>
        <position position="244"/>
    </location>
    <ligand>
        <name>substrate</name>
    </ligand>
</feature>
<feature type="binding site" evidence="13">
    <location>
        <begin position="270"/>
        <end position="272"/>
    </location>
    <ligand>
        <name>substrate</name>
    </ligand>
</feature>
<keyword evidence="6" id="KW-0662">Pyridine nucleotide biosynthesis</keyword>
<feature type="binding site" evidence="13">
    <location>
        <begin position="146"/>
        <end position="148"/>
    </location>
    <ligand>
        <name>substrate</name>
    </ligand>
</feature>
<accession>A0A518G0L9</accession>
<evidence type="ECO:0000256" key="4">
    <source>
        <dbReference type="ARBA" id="ARBA00011218"/>
    </source>
</evidence>
<reference evidence="16 17" key="1">
    <citation type="submission" date="2019-02" db="EMBL/GenBank/DDBJ databases">
        <title>Deep-cultivation of Planctomycetes and their phenomic and genomic characterization uncovers novel biology.</title>
        <authorList>
            <person name="Wiegand S."/>
            <person name="Jogler M."/>
            <person name="Boedeker C."/>
            <person name="Pinto D."/>
            <person name="Vollmers J."/>
            <person name="Rivas-Marin E."/>
            <person name="Kohn T."/>
            <person name="Peeters S.H."/>
            <person name="Heuer A."/>
            <person name="Rast P."/>
            <person name="Oberbeckmann S."/>
            <person name="Bunk B."/>
            <person name="Jeske O."/>
            <person name="Meyerdierks A."/>
            <person name="Storesund J.E."/>
            <person name="Kallscheuer N."/>
            <person name="Luecker S."/>
            <person name="Lage O.M."/>
            <person name="Pohl T."/>
            <person name="Merkel B.J."/>
            <person name="Hornburger P."/>
            <person name="Mueller R.-W."/>
            <person name="Bruemmer F."/>
            <person name="Labrenz M."/>
            <person name="Spormann A.M."/>
            <person name="Op den Camp H."/>
            <person name="Overmann J."/>
            <person name="Amann R."/>
            <person name="Jetten M.S.M."/>
            <person name="Mascher T."/>
            <person name="Medema M.H."/>
            <person name="Devos D.P."/>
            <person name="Kaster A.-K."/>
            <person name="Ovreas L."/>
            <person name="Rohde M."/>
            <person name="Galperin M.Y."/>
            <person name="Jogler C."/>
        </authorList>
    </citation>
    <scope>NUCLEOTIDE SEQUENCE [LARGE SCALE GENOMIC DNA]</scope>
    <source>
        <strain evidence="16 17">Q31a</strain>
    </source>
</reference>
<feature type="domain" description="Quinolinate phosphoribosyl transferase C-terminal" evidence="14">
    <location>
        <begin position="125"/>
        <end position="306"/>
    </location>
</feature>
<protein>
    <recommendedName>
        <fullName evidence="11">Probable nicotinate-nucleotide pyrophosphorylase [carboxylating]</fullName>
        <ecNumber evidence="5">2.4.2.19</ecNumber>
    </recommendedName>
    <alternativeName>
        <fullName evidence="9">Quinolinate phosphoribosyltransferase [decarboxylating]</fullName>
    </alternativeName>
</protein>
<evidence type="ECO:0000256" key="7">
    <source>
        <dbReference type="ARBA" id="ARBA00022676"/>
    </source>
</evidence>
<proteinExistence type="inferred from homology"/>
<name>A0A518G0L9_9BACT</name>
<feature type="binding site" evidence="13">
    <location>
        <position position="180"/>
    </location>
    <ligand>
        <name>substrate</name>
    </ligand>
</feature>
<dbReference type="EC" id="2.4.2.19" evidence="5"/>
<dbReference type="InterPro" id="IPR004393">
    <property type="entry name" value="NadC"/>
</dbReference>
<evidence type="ECO:0000256" key="8">
    <source>
        <dbReference type="ARBA" id="ARBA00022679"/>
    </source>
</evidence>
<evidence type="ECO:0000259" key="14">
    <source>
        <dbReference type="Pfam" id="PF01729"/>
    </source>
</evidence>
<dbReference type="AlphaFoldDB" id="A0A518G0L9"/>
<dbReference type="Proteomes" id="UP000318017">
    <property type="component" value="Chromosome"/>
</dbReference>
<dbReference type="InterPro" id="IPR037128">
    <property type="entry name" value="Quinolinate_PRibosylTase_N_sf"/>
</dbReference>
<dbReference type="NCBIfam" id="TIGR00078">
    <property type="entry name" value="nadC"/>
    <property type="match status" value="1"/>
</dbReference>
<dbReference type="PANTHER" id="PTHR32179:SF3">
    <property type="entry name" value="NICOTINATE-NUCLEOTIDE PYROPHOSPHORYLASE [CARBOXYLATING]"/>
    <property type="match status" value="1"/>
</dbReference>
<evidence type="ECO:0000313" key="16">
    <source>
        <dbReference type="EMBL" id="QDV22148.1"/>
    </source>
</evidence>
<dbReference type="FunFam" id="3.20.20.70:FF:000030">
    <property type="entry name" value="Nicotinate-nucleotide pyrophosphorylase, carboxylating"/>
    <property type="match status" value="1"/>
</dbReference>
<evidence type="ECO:0000256" key="1">
    <source>
        <dbReference type="ARBA" id="ARBA00003237"/>
    </source>
</evidence>
<sequence>MLENHQDFAQQTRDEFLRDDLEQLVRLAIREDLSRGFDLTTISVVPEGLTAQAAIVAREPGIASGVELIPWIIETIGADIPVQLHRRDGEKFTVGDPLATLRGEARDVLTCERTILNFLGRLCGIASWTKEHVDVISGLKAQLYDTRKTTPGWRRLEKYAVACGGGRNHRSGLYDAILIKDNHLACHQSVTGKLLSPSEAIAHARQFLAEQVDAPAGAIVEIEVDTLEQLADALQSNPDIVLLDNMTNDQLSEAVRIRDQQNASVQLEASGGVRLETLRGIAETGVDRISVGALTHSAVNLDLGLDWTL</sequence>
<keyword evidence="17" id="KW-1185">Reference proteome</keyword>
<comment type="similarity">
    <text evidence="3 12">Belongs to the NadC/ModD family.</text>
</comment>
<feature type="domain" description="Quinolinate phosphoribosyl transferase N-terminal" evidence="15">
    <location>
        <begin position="38"/>
        <end position="123"/>
    </location>
</feature>
<gene>
    <name evidence="16" type="primary">nadC</name>
    <name evidence="16" type="ORF">Q31a_04310</name>
</gene>
<dbReference type="FunFam" id="3.90.1170.20:FF:000001">
    <property type="entry name" value="Nicotinate-nucleotide diphosphorylase (Carboxylating)"/>
    <property type="match status" value="1"/>
</dbReference>
<evidence type="ECO:0000256" key="6">
    <source>
        <dbReference type="ARBA" id="ARBA00022642"/>
    </source>
</evidence>
<dbReference type="KEGG" id="ahel:Q31a_04310"/>
<dbReference type="InterPro" id="IPR036068">
    <property type="entry name" value="Nicotinate_pribotase-like_C"/>
</dbReference>
<dbReference type="GO" id="GO:0009435">
    <property type="term" value="P:NAD+ biosynthetic process"/>
    <property type="evidence" value="ECO:0007669"/>
    <property type="project" value="UniProtKB-UniPathway"/>
</dbReference>
<comment type="catalytic activity">
    <reaction evidence="10">
        <text>nicotinate beta-D-ribonucleotide + CO2 + diphosphate = quinolinate + 5-phospho-alpha-D-ribose 1-diphosphate + 2 H(+)</text>
        <dbReference type="Rhea" id="RHEA:12733"/>
        <dbReference type="ChEBI" id="CHEBI:15378"/>
        <dbReference type="ChEBI" id="CHEBI:16526"/>
        <dbReference type="ChEBI" id="CHEBI:29959"/>
        <dbReference type="ChEBI" id="CHEBI:33019"/>
        <dbReference type="ChEBI" id="CHEBI:57502"/>
        <dbReference type="ChEBI" id="CHEBI:58017"/>
        <dbReference type="EC" id="2.4.2.19"/>
    </reaction>
</comment>
<comment type="pathway">
    <text evidence="2">Cofactor biosynthesis; NAD(+) biosynthesis; nicotinate D-ribonucleotide from quinolinate: step 1/1.</text>
</comment>
<evidence type="ECO:0000256" key="11">
    <source>
        <dbReference type="ARBA" id="ARBA00069173"/>
    </source>
</evidence>
<dbReference type="Pfam" id="PF01729">
    <property type="entry name" value="QRPTase_C"/>
    <property type="match status" value="1"/>
</dbReference>
<dbReference type="InterPro" id="IPR022412">
    <property type="entry name" value="Quinolinate_PRibosylTrfase_N"/>
</dbReference>
<dbReference type="Gene3D" id="3.90.1170.20">
    <property type="entry name" value="Quinolinate phosphoribosyl transferase, N-terminal domain"/>
    <property type="match status" value="1"/>
</dbReference>
<dbReference type="EMBL" id="CP036298">
    <property type="protein sequence ID" value="QDV22148.1"/>
    <property type="molecule type" value="Genomic_DNA"/>
</dbReference>
<dbReference type="SUPFAM" id="SSF54675">
    <property type="entry name" value="Nicotinate/Quinolinate PRTase N-terminal domain-like"/>
    <property type="match status" value="1"/>
</dbReference>
<evidence type="ECO:0000256" key="13">
    <source>
        <dbReference type="PIRSR" id="PIRSR006250-1"/>
    </source>
</evidence>
<evidence type="ECO:0000256" key="9">
    <source>
        <dbReference type="ARBA" id="ARBA00033102"/>
    </source>
</evidence>
<dbReference type="GO" id="GO:0004514">
    <property type="term" value="F:nicotinate-nucleotide diphosphorylase (carboxylating) activity"/>
    <property type="evidence" value="ECO:0007669"/>
    <property type="project" value="UniProtKB-EC"/>
</dbReference>
<dbReference type="CDD" id="cd01572">
    <property type="entry name" value="QPRTase"/>
    <property type="match status" value="1"/>
</dbReference>
<dbReference type="Gene3D" id="3.20.20.70">
    <property type="entry name" value="Aldolase class I"/>
    <property type="match status" value="1"/>
</dbReference>
<dbReference type="GO" id="GO:0005737">
    <property type="term" value="C:cytoplasm"/>
    <property type="evidence" value="ECO:0007669"/>
    <property type="project" value="TreeGrafter"/>
</dbReference>
<dbReference type="InterPro" id="IPR027277">
    <property type="entry name" value="NadC/ModD"/>
</dbReference>
<evidence type="ECO:0000256" key="10">
    <source>
        <dbReference type="ARBA" id="ARBA00047445"/>
    </source>
</evidence>
<dbReference type="Pfam" id="PF02749">
    <property type="entry name" value="QRPTase_N"/>
    <property type="match status" value="1"/>
</dbReference>
<feature type="binding site" evidence="13">
    <location>
        <position position="223"/>
    </location>
    <ligand>
        <name>substrate</name>
    </ligand>
</feature>
<dbReference type="SUPFAM" id="SSF51690">
    <property type="entry name" value="Nicotinate/Quinolinate PRTase C-terminal domain-like"/>
    <property type="match status" value="1"/>
</dbReference>